<name>A0A7T4JU86_9CORY</name>
<keyword evidence="2" id="KW-0472">Membrane</keyword>
<feature type="transmembrane region" description="Helical" evidence="2">
    <location>
        <begin position="71"/>
        <end position="94"/>
    </location>
</feature>
<keyword evidence="2" id="KW-0812">Transmembrane</keyword>
<feature type="transmembrane region" description="Helical" evidence="2">
    <location>
        <begin position="106"/>
        <end position="125"/>
    </location>
</feature>
<evidence type="ECO:0000256" key="2">
    <source>
        <dbReference type="SAM" id="Phobius"/>
    </source>
</evidence>
<evidence type="ECO:0000256" key="1">
    <source>
        <dbReference type="SAM" id="MobiDB-lite"/>
    </source>
</evidence>
<protein>
    <submittedName>
        <fullName evidence="3">Uncharacterized protein</fullName>
    </submittedName>
</protein>
<evidence type="ECO:0000313" key="4">
    <source>
        <dbReference type="EMBL" id="QRP69674.1"/>
    </source>
</evidence>
<gene>
    <name evidence="3" type="ORF">I6I10_08620</name>
    <name evidence="4" type="ORF">I6J21_07525</name>
</gene>
<proteinExistence type="predicted"/>
<feature type="region of interest" description="Disordered" evidence="1">
    <location>
        <begin position="195"/>
        <end position="222"/>
    </location>
</feature>
<dbReference type="Proteomes" id="UP000617681">
    <property type="component" value="Chromosome"/>
</dbReference>
<feature type="transmembrane region" description="Helical" evidence="2">
    <location>
        <begin position="29"/>
        <end position="51"/>
    </location>
</feature>
<dbReference type="AlphaFoldDB" id="A0A7T4JU86"/>
<dbReference type="GeneID" id="92760258"/>
<dbReference type="EMBL" id="CP066007">
    <property type="protein sequence ID" value="QQB45572.1"/>
    <property type="molecule type" value="Genomic_DNA"/>
</dbReference>
<dbReference type="RefSeq" id="WP_005389751.1">
    <property type="nucleotide sequence ID" value="NZ_CP066007.1"/>
</dbReference>
<evidence type="ECO:0000313" key="5">
    <source>
        <dbReference type="Proteomes" id="UP000596145"/>
    </source>
</evidence>
<keyword evidence="2" id="KW-1133">Transmembrane helix</keyword>
<feature type="transmembrane region" description="Helical" evidence="2">
    <location>
        <begin position="137"/>
        <end position="160"/>
    </location>
</feature>
<sequence>MSESQEKTENTAHSSQDLASAERAAGGKIYIGGAAFLLPIAVVLFIVAQFLRYFGSLTGLDVFMVTDAAQTYMLSAPIYISSWLGLIALIILVPATLITRSTLVSWAGWATVTAAFFTSLLVWWLSLTPPGDLPWGVGIGFVIQEAAYILAILGFVLTLFTRTPEQLALADERRRVAAEREASNEQAVILTQSRNAEHPLLTDDRRARAHHRSESTYGRETK</sequence>
<reference evidence="3 5" key="1">
    <citation type="submission" date="2020-12" db="EMBL/GenBank/DDBJ databases">
        <title>FDA dAtabase for Regulatory Grade micrObial Sequences (FDA-ARGOS): Supporting development and validation of Infectious Disease Dx tests.</title>
        <authorList>
            <person name="Sproer C."/>
            <person name="Gronow S."/>
            <person name="Severitt S."/>
            <person name="Schroder I."/>
            <person name="Tallon L."/>
            <person name="Sadzewicz L."/>
            <person name="Zhao X."/>
            <person name="Boylan J."/>
            <person name="Ott S."/>
            <person name="Bowen H."/>
            <person name="Vavikolanu K."/>
            <person name="Mehta A."/>
            <person name="Aluvathingal J."/>
            <person name="Nadendla S."/>
            <person name="Lowell S."/>
            <person name="Myers T."/>
            <person name="Yan Y."/>
            <person name="Sichtig H."/>
        </authorList>
    </citation>
    <scope>NUCLEOTIDE SEQUENCE [LARGE SCALE GENOMIC DNA]</scope>
    <source>
        <strain evidence="3 5">FDAARGOS_1053</strain>
        <strain evidence="4">FDAARGOS_1191</strain>
    </source>
</reference>
<dbReference type="EMBL" id="CP069534">
    <property type="protein sequence ID" value="QRP69674.1"/>
    <property type="molecule type" value="Genomic_DNA"/>
</dbReference>
<accession>A0A7T4JU86</accession>
<organism evidence="3 5">
    <name type="scientific">Corynebacterium glucuronolyticum</name>
    <dbReference type="NCBI Taxonomy" id="39791"/>
    <lineage>
        <taxon>Bacteria</taxon>
        <taxon>Bacillati</taxon>
        <taxon>Actinomycetota</taxon>
        <taxon>Actinomycetes</taxon>
        <taxon>Mycobacteriales</taxon>
        <taxon>Corynebacteriaceae</taxon>
        <taxon>Corynebacterium</taxon>
    </lineage>
</organism>
<dbReference type="Proteomes" id="UP000596145">
    <property type="component" value="Chromosome"/>
</dbReference>
<dbReference type="OrthoDB" id="4484187at2"/>
<evidence type="ECO:0000313" key="3">
    <source>
        <dbReference type="EMBL" id="QQB45572.1"/>
    </source>
</evidence>